<organism evidence="8 9">
    <name type="scientific">Enhygromyxa salina</name>
    <dbReference type="NCBI Taxonomy" id="215803"/>
    <lineage>
        <taxon>Bacteria</taxon>
        <taxon>Pseudomonadati</taxon>
        <taxon>Myxococcota</taxon>
        <taxon>Polyangia</taxon>
        <taxon>Nannocystales</taxon>
        <taxon>Nannocystaceae</taxon>
        <taxon>Enhygromyxa</taxon>
    </lineage>
</organism>
<evidence type="ECO:0000313" key="8">
    <source>
        <dbReference type="EMBL" id="PRQ04220.1"/>
    </source>
</evidence>
<evidence type="ECO:0000313" key="9">
    <source>
        <dbReference type="Proteomes" id="UP000237968"/>
    </source>
</evidence>
<dbReference type="InterPro" id="IPR044043">
    <property type="entry name" value="VanA_C_cat"/>
</dbReference>
<dbReference type="PROSITE" id="PS51296">
    <property type="entry name" value="RIESKE"/>
    <property type="match status" value="1"/>
</dbReference>
<keyword evidence="4" id="KW-0408">Iron</keyword>
<protein>
    <submittedName>
        <fullName evidence="8">Methylxanthine N1-demethylase NdmA</fullName>
        <ecNumber evidence="8">1.14.13.178</ecNumber>
    </submittedName>
</protein>
<feature type="region of interest" description="Disordered" evidence="6">
    <location>
        <begin position="350"/>
        <end position="370"/>
    </location>
</feature>
<dbReference type="Pfam" id="PF19112">
    <property type="entry name" value="VanA_C"/>
    <property type="match status" value="1"/>
</dbReference>
<evidence type="ECO:0000256" key="1">
    <source>
        <dbReference type="ARBA" id="ARBA00022714"/>
    </source>
</evidence>
<dbReference type="PANTHER" id="PTHR21266:SF60">
    <property type="entry name" value="3-KETOSTEROID-9-ALPHA-MONOOXYGENASE, OXYGENASE COMPONENT"/>
    <property type="match status" value="1"/>
</dbReference>
<evidence type="ECO:0000256" key="3">
    <source>
        <dbReference type="ARBA" id="ARBA00023002"/>
    </source>
</evidence>
<dbReference type="GO" id="GO:0008168">
    <property type="term" value="F:methyltransferase activity"/>
    <property type="evidence" value="ECO:0007669"/>
    <property type="project" value="UniProtKB-KW"/>
</dbReference>
<feature type="domain" description="Rieske" evidence="7">
    <location>
        <begin position="34"/>
        <end position="140"/>
    </location>
</feature>
<dbReference type="AlphaFoldDB" id="A0A2S9YGI6"/>
<comment type="caution">
    <text evidence="8">The sequence shown here is derived from an EMBL/GenBank/DDBJ whole genome shotgun (WGS) entry which is preliminary data.</text>
</comment>
<gene>
    <name evidence="8" type="primary">ndmA</name>
    <name evidence="8" type="ORF">ENSA5_10040</name>
</gene>
<proteinExistence type="predicted"/>
<sequence length="378" mass="41208">MDGPSSTGSEGEGRPRLPIVGSGNSSAARVLDDWFVVCSSDELDALGAKPLSTTLYGVPIVVFRGATGEVGALLDRCPHRNVPLSDGAVEGALLRCGYHGWAFDAEGVCREIPTLCGDPEGKARVVPRFAACEQDGVVWVYATPDVEPVREPYVFRWVRDSRYHSGRETFEVDGTIHAVAENALDVPHTAFLHKGLFRKSGAGNRIEVVVRRWHDRAEAEYIGEPRPPGVVGRLLAPQGGVVEHFDRFVLPSITEVEYRLGETSHICTVSALTPITDTRTRLTAVISFRLPVPSFMVTPVLGPLARAIFKQDAAVLERQVANIERFGGESFVSTEVDALGPQILRLLRNAERGDRGAPGERGEPGVEPAHEHRFFMEV</sequence>
<keyword evidence="2" id="KW-0479">Metal-binding</keyword>
<evidence type="ECO:0000256" key="4">
    <source>
        <dbReference type="ARBA" id="ARBA00023004"/>
    </source>
</evidence>
<dbReference type="Gene3D" id="3.90.380.10">
    <property type="entry name" value="Naphthalene 1,2-dioxygenase Alpha Subunit, Chain A, domain 1"/>
    <property type="match status" value="1"/>
</dbReference>
<keyword evidence="8" id="KW-0808">Transferase</keyword>
<dbReference type="GO" id="GO:0032259">
    <property type="term" value="P:methylation"/>
    <property type="evidence" value="ECO:0007669"/>
    <property type="project" value="UniProtKB-KW"/>
</dbReference>
<keyword evidence="9" id="KW-1185">Reference proteome</keyword>
<dbReference type="GO" id="GO:0016491">
    <property type="term" value="F:oxidoreductase activity"/>
    <property type="evidence" value="ECO:0007669"/>
    <property type="project" value="UniProtKB-KW"/>
</dbReference>
<keyword evidence="3 8" id="KW-0560">Oxidoreductase</keyword>
<reference evidence="8 9" key="1">
    <citation type="submission" date="2018-03" db="EMBL/GenBank/DDBJ databases">
        <title>Draft Genome Sequences of the Obligatory Marine Myxobacteria Enhygromyxa salina SWB005.</title>
        <authorList>
            <person name="Poehlein A."/>
            <person name="Moghaddam J.A."/>
            <person name="Harms H."/>
            <person name="Alanjari M."/>
            <person name="Koenig G.M."/>
            <person name="Daniel R."/>
            <person name="Schaeberle T.F."/>
        </authorList>
    </citation>
    <scope>NUCLEOTIDE SEQUENCE [LARGE SCALE GENOMIC DNA]</scope>
    <source>
        <strain evidence="8 9">SWB005</strain>
    </source>
</reference>
<evidence type="ECO:0000256" key="6">
    <source>
        <dbReference type="SAM" id="MobiDB-lite"/>
    </source>
</evidence>
<dbReference type="RefSeq" id="WP_258182741.1">
    <property type="nucleotide sequence ID" value="NZ_PVNK01000055.1"/>
</dbReference>
<dbReference type="EC" id="1.14.13.178" evidence="8"/>
<dbReference type="PANTHER" id="PTHR21266">
    <property type="entry name" value="IRON-SULFUR DOMAIN CONTAINING PROTEIN"/>
    <property type="match status" value="1"/>
</dbReference>
<dbReference type="InterPro" id="IPR017941">
    <property type="entry name" value="Rieske_2Fe-2S"/>
</dbReference>
<feature type="region of interest" description="Disordered" evidence="6">
    <location>
        <begin position="1"/>
        <end position="21"/>
    </location>
</feature>
<dbReference type="InterPro" id="IPR050584">
    <property type="entry name" value="Cholesterol_7-desaturase"/>
</dbReference>
<keyword evidence="1" id="KW-0001">2Fe-2S</keyword>
<dbReference type="EMBL" id="PVNK01000055">
    <property type="protein sequence ID" value="PRQ04220.1"/>
    <property type="molecule type" value="Genomic_DNA"/>
</dbReference>
<evidence type="ECO:0000256" key="2">
    <source>
        <dbReference type="ARBA" id="ARBA00022723"/>
    </source>
</evidence>
<accession>A0A2S9YGI6</accession>
<dbReference type="GO" id="GO:0051537">
    <property type="term" value="F:2 iron, 2 sulfur cluster binding"/>
    <property type="evidence" value="ECO:0007669"/>
    <property type="project" value="UniProtKB-KW"/>
</dbReference>
<evidence type="ECO:0000259" key="7">
    <source>
        <dbReference type="PROSITE" id="PS51296"/>
    </source>
</evidence>
<dbReference type="Proteomes" id="UP000237968">
    <property type="component" value="Unassembled WGS sequence"/>
</dbReference>
<dbReference type="Gene3D" id="2.102.10.10">
    <property type="entry name" value="Rieske [2Fe-2S] iron-sulphur domain"/>
    <property type="match status" value="1"/>
</dbReference>
<name>A0A2S9YGI6_9BACT</name>
<dbReference type="InterPro" id="IPR036922">
    <property type="entry name" value="Rieske_2Fe-2S_sf"/>
</dbReference>
<keyword evidence="8" id="KW-0489">Methyltransferase</keyword>
<dbReference type="GO" id="GO:0046872">
    <property type="term" value="F:metal ion binding"/>
    <property type="evidence" value="ECO:0007669"/>
    <property type="project" value="UniProtKB-KW"/>
</dbReference>
<dbReference type="SUPFAM" id="SSF50022">
    <property type="entry name" value="ISP domain"/>
    <property type="match status" value="1"/>
</dbReference>
<dbReference type="SUPFAM" id="SSF55961">
    <property type="entry name" value="Bet v1-like"/>
    <property type="match status" value="1"/>
</dbReference>
<keyword evidence="5" id="KW-0411">Iron-sulfur</keyword>
<evidence type="ECO:0000256" key="5">
    <source>
        <dbReference type="ARBA" id="ARBA00023014"/>
    </source>
</evidence>
<dbReference type="Pfam" id="PF00355">
    <property type="entry name" value="Rieske"/>
    <property type="match status" value="1"/>
</dbReference>